<dbReference type="InterPro" id="IPR029058">
    <property type="entry name" value="AB_hydrolase_fold"/>
</dbReference>
<accession>A0A1M4U989</accession>
<dbReference type="Gene3D" id="3.40.50.1820">
    <property type="entry name" value="alpha/beta hydrolase"/>
    <property type="match status" value="1"/>
</dbReference>
<keyword evidence="2" id="KW-0378">Hydrolase</keyword>
<dbReference type="RefSeq" id="WP_073152484.1">
    <property type="nucleotide sequence ID" value="NZ_FQVL01000001.1"/>
</dbReference>
<feature type="domain" description="Xaa-Pro dipeptidyl-peptidase-like" evidence="1">
    <location>
        <begin position="59"/>
        <end position="283"/>
    </location>
</feature>
<sequence length="303" mass="34836">MISEKAIQRMKLYHLLGELPLRSREISVEDILIEEREHYDLEKLLLDLNGIELVPAYFVKPKHLPAKTPTILFNHSHGGFYQLGKNELLEGNVYLQAPPYAEVLAREGYSTLCIDAWGFGERAGKTESEIFKEMLWSGQIMWGMMVYDSLKAIDYLVSRQDVDNERIGTLGMSMGSTMAWWIAALDTRIKVCVDICCLTDFQALIDSRGLDEHGIYYYVPHLIRNFTTSQINALISPRPHLSLAGNYDKLTPLDGLKRIDKDLKAIYESDNASESWKLQRYDSGHLETKEMRSEVLSFLHRWL</sequence>
<protein>
    <submittedName>
        <fullName evidence="2">Dienelactone hydrolase</fullName>
    </submittedName>
</protein>
<name>A0A1M4U989_9BACL</name>
<evidence type="ECO:0000259" key="1">
    <source>
        <dbReference type="Pfam" id="PF02129"/>
    </source>
</evidence>
<dbReference type="GO" id="GO:0016787">
    <property type="term" value="F:hydrolase activity"/>
    <property type="evidence" value="ECO:0007669"/>
    <property type="project" value="UniProtKB-KW"/>
</dbReference>
<dbReference type="STRING" id="112248.SAMN05444392_101881"/>
<reference evidence="2 3" key="1">
    <citation type="submission" date="2016-11" db="EMBL/GenBank/DDBJ databases">
        <authorList>
            <person name="Jaros S."/>
            <person name="Januszkiewicz K."/>
            <person name="Wedrychowicz H."/>
        </authorList>
    </citation>
    <scope>NUCLEOTIDE SEQUENCE [LARGE SCALE GENOMIC DNA]</scope>
    <source>
        <strain evidence="2 3">DSM 44666</strain>
    </source>
</reference>
<dbReference type="Proteomes" id="UP000184476">
    <property type="component" value="Unassembled WGS sequence"/>
</dbReference>
<evidence type="ECO:0000313" key="3">
    <source>
        <dbReference type="Proteomes" id="UP000184476"/>
    </source>
</evidence>
<dbReference type="Pfam" id="PF02129">
    <property type="entry name" value="Peptidase_S15"/>
    <property type="match status" value="1"/>
</dbReference>
<dbReference type="InterPro" id="IPR000383">
    <property type="entry name" value="Xaa-Pro-like_dom"/>
</dbReference>
<dbReference type="OrthoDB" id="8183145at2"/>
<dbReference type="AlphaFoldDB" id="A0A1M4U989"/>
<evidence type="ECO:0000313" key="2">
    <source>
        <dbReference type="EMBL" id="SHE53285.1"/>
    </source>
</evidence>
<dbReference type="PANTHER" id="PTHR47381:SF3">
    <property type="entry name" value="ALPHA_BETA-HYDROLASES SUPERFAMILY PROTEIN"/>
    <property type="match status" value="1"/>
</dbReference>
<organism evidence="2 3">
    <name type="scientific">Seinonella peptonophila</name>
    <dbReference type="NCBI Taxonomy" id="112248"/>
    <lineage>
        <taxon>Bacteria</taxon>
        <taxon>Bacillati</taxon>
        <taxon>Bacillota</taxon>
        <taxon>Bacilli</taxon>
        <taxon>Bacillales</taxon>
        <taxon>Thermoactinomycetaceae</taxon>
        <taxon>Seinonella</taxon>
    </lineage>
</organism>
<dbReference type="EMBL" id="FQVL01000001">
    <property type="protein sequence ID" value="SHE53285.1"/>
    <property type="molecule type" value="Genomic_DNA"/>
</dbReference>
<keyword evidence="3" id="KW-1185">Reference proteome</keyword>
<dbReference type="SUPFAM" id="SSF53474">
    <property type="entry name" value="alpha/beta-Hydrolases"/>
    <property type="match status" value="1"/>
</dbReference>
<proteinExistence type="predicted"/>
<dbReference type="PANTHER" id="PTHR47381">
    <property type="entry name" value="ALPHA/BETA-HYDROLASES SUPERFAMILY PROTEIN"/>
    <property type="match status" value="1"/>
</dbReference>
<gene>
    <name evidence="2" type="ORF">SAMN05444392_101881</name>
</gene>